<proteinExistence type="predicted"/>
<organism evidence="1 2">
    <name type="scientific">Actinomadura pelletieri DSM 43383</name>
    <dbReference type="NCBI Taxonomy" id="1120940"/>
    <lineage>
        <taxon>Bacteria</taxon>
        <taxon>Bacillati</taxon>
        <taxon>Actinomycetota</taxon>
        <taxon>Actinomycetes</taxon>
        <taxon>Streptosporangiales</taxon>
        <taxon>Thermomonosporaceae</taxon>
        <taxon>Actinomadura</taxon>
    </lineage>
</organism>
<reference evidence="1 2" key="1">
    <citation type="submission" date="2018-10" db="EMBL/GenBank/DDBJ databases">
        <title>Genomic Encyclopedia of Archaeal and Bacterial Type Strains, Phase II (KMG-II): from individual species to whole genera.</title>
        <authorList>
            <person name="Goeker M."/>
        </authorList>
    </citation>
    <scope>NUCLEOTIDE SEQUENCE [LARGE SCALE GENOMIC DNA]</scope>
    <source>
        <strain evidence="1 2">DSM 43383</strain>
    </source>
</reference>
<dbReference type="EMBL" id="RBWU01000007">
    <property type="protein sequence ID" value="RKS68737.1"/>
    <property type="molecule type" value="Genomic_DNA"/>
</dbReference>
<dbReference type="OrthoDB" id="981250at2"/>
<dbReference type="Proteomes" id="UP000274601">
    <property type="component" value="Unassembled WGS sequence"/>
</dbReference>
<dbReference type="AlphaFoldDB" id="A0A495QAX7"/>
<keyword evidence="2" id="KW-1185">Reference proteome</keyword>
<name>A0A495QAX7_9ACTN</name>
<protein>
    <submittedName>
        <fullName evidence="1">Uncharacterized protein</fullName>
    </submittedName>
</protein>
<evidence type="ECO:0000313" key="1">
    <source>
        <dbReference type="EMBL" id="RKS68737.1"/>
    </source>
</evidence>
<accession>A0A495QAX7</accession>
<gene>
    <name evidence="1" type="ORF">BZB76_5864</name>
</gene>
<sequence length="90" mass="10309">MFVAVAKGRAVIMAFCVCRMLRCWGQTAVWFWLAWMVTHPEVETDGAWLDWRDGCVVVKNPDEVLIAKMCEIAKKFGARVQGDEGEYHDE</sequence>
<evidence type="ECO:0000313" key="2">
    <source>
        <dbReference type="Proteomes" id="UP000274601"/>
    </source>
</evidence>
<comment type="caution">
    <text evidence="1">The sequence shown here is derived from an EMBL/GenBank/DDBJ whole genome shotgun (WGS) entry which is preliminary data.</text>
</comment>
<dbReference type="RefSeq" id="WP_147449588.1">
    <property type="nucleotide sequence ID" value="NZ_RBWU01000007.1"/>
</dbReference>